<proteinExistence type="inferred from homology"/>
<dbReference type="AlphaFoldDB" id="A0A376H266"/>
<name>A0A376H266_ENTGA</name>
<dbReference type="Gene3D" id="3.40.50.1980">
    <property type="entry name" value="Nitrogenase molybdenum iron protein domain"/>
    <property type="match status" value="2"/>
</dbReference>
<dbReference type="OrthoDB" id="9810636at2"/>
<dbReference type="RefSeq" id="WP_060815012.1">
    <property type="nucleotide sequence ID" value="NZ_JBHULA010000030.1"/>
</dbReference>
<dbReference type="InterPro" id="IPR006128">
    <property type="entry name" value="Lipoprotein_PsaA-like"/>
</dbReference>
<evidence type="ECO:0000313" key="7">
    <source>
        <dbReference type="EMBL" id="STD83720.1"/>
    </source>
</evidence>
<reference evidence="7 8" key="1">
    <citation type="submission" date="2018-06" db="EMBL/GenBank/DDBJ databases">
        <authorList>
            <consortium name="Pathogen Informatics"/>
            <person name="Doyle S."/>
        </authorList>
    </citation>
    <scope>NUCLEOTIDE SEQUENCE [LARGE SCALE GENOMIC DNA]</scope>
    <source>
        <strain evidence="7 8">NCTC12360</strain>
    </source>
</reference>
<evidence type="ECO:0000256" key="4">
    <source>
        <dbReference type="RuleBase" id="RU003512"/>
    </source>
</evidence>
<feature type="signal peptide" evidence="6">
    <location>
        <begin position="1"/>
        <end position="18"/>
    </location>
</feature>
<dbReference type="EMBL" id="UFYW01000001">
    <property type="protein sequence ID" value="STD83720.1"/>
    <property type="molecule type" value="Genomic_DNA"/>
</dbReference>
<dbReference type="PANTHER" id="PTHR42953">
    <property type="entry name" value="HIGH-AFFINITY ZINC UPTAKE SYSTEM PROTEIN ZNUA-RELATED"/>
    <property type="match status" value="1"/>
</dbReference>
<gene>
    <name evidence="7" type="primary">adcA_3</name>
    <name evidence="7" type="ORF">NCTC12360_02194</name>
</gene>
<dbReference type="InterPro" id="IPR006127">
    <property type="entry name" value="ZnuA-like"/>
</dbReference>
<keyword evidence="3 6" id="KW-0732">Signal</keyword>
<evidence type="ECO:0000256" key="2">
    <source>
        <dbReference type="ARBA" id="ARBA00022448"/>
    </source>
</evidence>
<dbReference type="SUPFAM" id="SSF53807">
    <property type="entry name" value="Helical backbone' metal receptor"/>
    <property type="match status" value="1"/>
</dbReference>
<accession>A0A376H266</accession>
<dbReference type="GO" id="GO:0030001">
    <property type="term" value="P:metal ion transport"/>
    <property type="evidence" value="ECO:0007669"/>
    <property type="project" value="InterPro"/>
</dbReference>
<evidence type="ECO:0000256" key="3">
    <source>
        <dbReference type="ARBA" id="ARBA00022729"/>
    </source>
</evidence>
<evidence type="ECO:0000256" key="6">
    <source>
        <dbReference type="SAM" id="SignalP"/>
    </source>
</evidence>
<dbReference type="Proteomes" id="UP000254807">
    <property type="component" value="Unassembled WGS sequence"/>
</dbReference>
<dbReference type="PROSITE" id="PS51257">
    <property type="entry name" value="PROKAR_LIPOPROTEIN"/>
    <property type="match status" value="1"/>
</dbReference>
<comment type="similarity">
    <text evidence="1 4">Belongs to the bacterial solute-binding protein 9 family.</text>
</comment>
<dbReference type="InterPro" id="IPR006129">
    <property type="entry name" value="AdhesinB"/>
</dbReference>
<keyword evidence="2 4" id="KW-0813">Transport</keyword>
<sequence length="314" mass="34886">MKKLLALFLLTSTFLLGACGKGSEQVAEESQDLQVITTFYPMYEFTKEVVGDTGKVSLLIPAGTEPHDYEPSAKDMAKIMDADAFVYNSPELETWVPTMTDSIDTDKTVVIEAAKEIDLAENEDHGETETEAEHGTEAHTHELDPHVWTDPVMAIKEVETIRDQLSEKFPTQAATFKKNAAAYIEQLNALDQEYTAALKDAVNRTFVTQHAAFGYLAKQYDLVQESIAGLSPDQEPTPSRLAELKEYVEDHQVKVIYFEENASSKVAETLANETGVELAVLNPLESLTEKQISDGETYLTVMKENLQALQKSIK</sequence>
<dbReference type="PANTHER" id="PTHR42953:SF3">
    <property type="entry name" value="HIGH-AFFINITY ZINC UPTAKE SYSTEM PROTEIN ZNUA"/>
    <property type="match status" value="1"/>
</dbReference>
<protein>
    <submittedName>
        <fullName evidence="7">Periplasmic solute binding protein</fullName>
    </submittedName>
</protein>
<dbReference type="Pfam" id="PF01297">
    <property type="entry name" value="ZnuA"/>
    <property type="match status" value="1"/>
</dbReference>
<organism evidence="7 8">
    <name type="scientific">Enterococcus gallinarum</name>
    <dbReference type="NCBI Taxonomy" id="1353"/>
    <lineage>
        <taxon>Bacteria</taxon>
        <taxon>Bacillati</taxon>
        <taxon>Bacillota</taxon>
        <taxon>Bacilli</taxon>
        <taxon>Lactobacillales</taxon>
        <taxon>Enterococcaceae</taxon>
        <taxon>Enterococcus</taxon>
    </lineage>
</organism>
<evidence type="ECO:0000256" key="5">
    <source>
        <dbReference type="SAM" id="MobiDB-lite"/>
    </source>
</evidence>
<dbReference type="PRINTS" id="PR00690">
    <property type="entry name" value="ADHESNFAMILY"/>
</dbReference>
<dbReference type="GO" id="GO:0046872">
    <property type="term" value="F:metal ion binding"/>
    <property type="evidence" value="ECO:0007669"/>
    <property type="project" value="InterPro"/>
</dbReference>
<feature type="chain" id="PRO_5039295758" evidence="6">
    <location>
        <begin position="19"/>
        <end position="314"/>
    </location>
</feature>
<dbReference type="InterPro" id="IPR050492">
    <property type="entry name" value="Bact_metal-bind_prot9"/>
</dbReference>
<dbReference type="CDD" id="cd01017">
    <property type="entry name" value="AdcA"/>
    <property type="match status" value="1"/>
</dbReference>
<feature type="region of interest" description="Disordered" evidence="5">
    <location>
        <begin position="119"/>
        <end position="139"/>
    </location>
</feature>
<evidence type="ECO:0000313" key="8">
    <source>
        <dbReference type="Proteomes" id="UP000254807"/>
    </source>
</evidence>
<dbReference type="PRINTS" id="PR00691">
    <property type="entry name" value="ADHESINB"/>
</dbReference>
<dbReference type="GO" id="GO:0007155">
    <property type="term" value="P:cell adhesion"/>
    <property type="evidence" value="ECO:0007669"/>
    <property type="project" value="InterPro"/>
</dbReference>
<keyword evidence="8" id="KW-1185">Reference proteome</keyword>
<evidence type="ECO:0000256" key="1">
    <source>
        <dbReference type="ARBA" id="ARBA00011028"/>
    </source>
</evidence>